<dbReference type="EMBL" id="CP036268">
    <property type="protein sequence ID" value="QDT36976.1"/>
    <property type="molecule type" value="Genomic_DNA"/>
</dbReference>
<gene>
    <name evidence="2" type="ORF">Pan189_13400</name>
</gene>
<evidence type="ECO:0000256" key="1">
    <source>
        <dbReference type="ARBA" id="ARBA00022649"/>
    </source>
</evidence>
<dbReference type="InterPro" id="IPR035093">
    <property type="entry name" value="RelE/ParE_toxin_dom_sf"/>
</dbReference>
<dbReference type="OrthoDB" id="290557at2"/>
<sequence>MKWQVTWTAPAQRELAEIWSAARDRQRLTEAVDRFDRSAEQDPRVDTDRYGNQERIAFAGPLAIVFRIIDEESAVHVIDVFRYPG</sequence>
<protein>
    <recommendedName>
        <fullName evidence="4">Plasmid stabilization system protein</fullName>
    </recommendedName>
</protein>
<reference evidence="2 3" key="1">
    <citation type="submission" date="2019-02" db="EMBL/GenBank/DDBJ databases">
        <title>Deep-cultivation of Planctomycetes and their phenomic and genomic characterization uncovers novel biology.</title>
        <authorList>
            <person name="Wiegand S."/>
            <person name="Jogler M."/>
            <person name="Boedeker C."/>
            <person name="Pinto D."/>
            <person name="Vollmers J."/>
            <person name="Rivas-Marin E."/>
            <person name="Kohn T."/>
            <person name="Peeters S.H."/>
            <person name="Heuer A."/>
            <person name="Rast P."/>
            <person name="Oberbeckmann S."/>
            <person name="Bunk B."/>
            <person name="Jeske O."/>
            <person name="Meyerdierks A."/>
            <person name="Storesund J.E."/>
            <person name="Kallscheuer N."/>
            <person name="Luecker S."/>
            <person name="Lage O.M."/>
            <person name="Pohl T."/>
            <person name="Merkel B.J."/>
            <person name="Hornburger P."/>
            <person name="Mueller R.-W."/>
            <person name="Bruemmer F."/>
            <person name="Labrenz M."/>
            <person name="Spormann A.M."/>
            <person name="Op den Camp H."/>
            <person name="Overmann J."/>
            <person name="Amann R."/>
            <person name="Jetten M.S.M."/>
            <person name="Mascher T."/>
            <person name="Medema M.H."/>
            <person name="Devos D.P."/>
            <person name="Kaster A.-K."/>
            <person name="Ovreas L."/>
            <person name="Rohde M."/>
            <person name="Galperin M.Y."/>
            <person name="Jogler C."/>
        </authorList>
    </citation>
    <scope>NUCLEOTIDE SEQUENCE [LARGE SCALE GENOMIC DNA]</scope>
    <source>
        <strain evidence="2 3">Pan189</strain>
    </source>
</reference>
<dbReference type="Pfam" id="PF05016">
    <property type="entry name" value="ParE_toxin"/>
    <property type="match status" value="1"/>
</dbReference>
<name>A0A517QZ99_9PLAN</name>
<keyword evidence="3" id="KW-1185">Reference proteome</keyword>
<proteinExistence type="predicted"/>
<dbReference type="Proteomes" id="UP000317318">
    <property type="component" value="Chromosome"/>
</dbReference>
<accession>A0A517QZ99</accession>
<dbReference type="Gene3D" id="3.30.2310.20">
    <property type="entry name" value="RelE-like"/>
    <property type="match status" value="1"/>
</dbReference>
<organism evidence="2 3">
    <name type="scientific">Stratiformator vulcanicus</name>
    <dbReference type="NCBI Taxonomy" id="2527980"/>
    <lineage>
        <taxon>Bacteria</taxon>
        <taxon>Pseudomonadati</taxon>
        <taxon>Planctomycetota</taxon>
        <taxon>Planctomycetia</taxon>
        <taxon>Planctomycetales</taxon>
        <taxon>Planctomycetaceae</taxon>
        <taxon>Stratiformator</taxon>
    </lineage>
</organism>
<keyword evidence="1" id="KW-1277">Toxin-antitoxin system</keyword>
<evidence type="ECO:0000313" key="3">
    <source>
        <dbReference type="Proteomes" id="UP000317318"/>
    </source>
</evidence>
<evidence type="ECO:0008006" key="4">
    <source>
        <dbReference type="Google" id="ProtNLM"/>
    </source>
</evidence>
<dbReference type="KEGG" id="svp:Pan189_13400"/>
<dbReference type="AlphaFoldDB" id="A0A517QZ99"/>
<evidence type="ECO:0000313" key="2">
    <source>
        <dbReference type="EMBL" id="QDT36976.1"/>
    </source>
</evidence>
<dbReference type="InterPro" id="IPR007712">
    <property type="entry name" value="RelE/ParE_toxin"/>
</dbReference>
<dbReference type="RefSeq" id="WP_145363132.1">
    <property type="nucleotide sequence ID" value="NZ_CP036268.1"/>
</dbReference>